<reference evidence="1 2" key="1">
    <citation type="journal article" date="2018" name="BMC Genomics">
        <title>Genomic comparison of Trypanosoma conorhini and Trypanosoma rangeli to Trypanosoma cruzi strains of high and low virulence.</title>
        <authorList>
            <person name="Bradwell K.R."/>
            <person name="Koparde V.N."/>
            <person name="Matveyev A.V."/>
            <person name="Serrano M.G."/>
            <person name="Alves J.M."/>
            <person name="Parikh H."/>
            <person name="Huang B."/>
            <person name="Lee V."/>
            <person name="Espinosa-Alvarez O."/>
            <person name="Ortiz P.A."/>
            <person name="Costa-Martins A.G."/>
            <person name="Teixeira M.M."/>
            <person name="Buck G.A."/>
        </authorList>
    </citation>
    <scope>NUCLEOTIDE SEQUENCE [LARGE SCALE GENOMIC DNA]</scope>
    <source>
        <strain evidence="1 2">025E</strain>
    </source>
</reference>
<name>A0A3R7NKB2_9TRYP</name>
<gene>
    <name evidence="1" type="ORF">Tco025E_08062</name>
</gene>
<organism evidence="1 2">
    <name type="scientific">Trypanosoma conorhini</name>
    <dbReference type="NCBI Taxonomy" id="83891"/>
    <lineage>
        <taxon>Eukaryota</taxon>
        <taxon>Discoba</taxon>
        <taxon>Euglenozoa</taxon>
        <taxon>Kinetoplastea</taxon>
        <taxon>Metakinetoplastina</taxon>
        <taxon>Trypanosomatida</taxon>
        <taxon>Trypanosomatidae</taxon>
        <taxon>Trypanosoma</taxon>
    </lineage>
</organism>
<proteinExistence type="predicted"/>
<keyword evidence="2" id="KW-1185">Reference proteome</keyword>
<dbReference type="EMBL" id="MKKU01000700">
    <property type="protein sequence ID" value="RNF03907.1"/>
    <property type="molecule type" value="Genomic_DNA"/>
</dbReference>
<accession>A0A3R7NKB2</accession>
<evidence type="ECO:0000313" key="1">
    <source>
        <dbReference type="EMBL" id="RNF03907.1"/>
    </source>
</evidence>
<dbReference type="RefSeq" id="XP_029224940.1">
    <property type="nucleotide sequence ID" value="XM_029374919.1"/>
</dbReference>
<comment type="caution">
    <text evidence="1">The sequence shown here is derived from an EMBL/GenBank/DDBJ whole genome shotgun (WGS) entry which is preliminary data.</text>
</comment>
<dbReference type="AlphaFoldDB" id="A0A3R7NKB2"/>
<sequence>MTPRWKAAIGPGEAVVSQCRLHPLPGAGASSPARGTRQCGGRLGGCGAAPQFRTATTLASCVRDGELNAARGVVVSGTGNPHGVEEAFLRAVSGVCGCTPSLNPGNTPTIGFRATLLLDAQTPPHPTRVCGRVRSGRLCRRLAKGNGDSQHAAASSKLFGRDAATQNVRSFVFPLCYRLSLRAVRRFPTHLHTHIKKGNAEGMHNGCAEG</sequence>
<dbReference type="Proteomes" id="UP000284403">
    <property type="component" value="Unassembled WGS sequence"/>
</dbReference>
<dbReference type="GeneID" id="40321673"/>
<evidence type="ECO:0000313" key="2">
    <source>
        <dbReference type="Proteomes" id="UP000284403"/>
    </source>
</evidence>
<protein>
    <submittedName>
        <fullName evidence="1">Uncharacterized protein</fullName>
    </submittedName>
</protein>